<evidence type="ECO:0000256" key="1">
    <source>
        <dbReference type="ARBA" id="ARBA00004147"/>
    </source>
</evidence>
<dbReference type="InterPro" id="IPR043502">
    <property type="entry name" value="DNA/RNA_pol_sf"/>
</dbReference>
<evidence type="ECO:0000256" key="3">
    <source>
        <dbReference type="ARBA" id="ARBA00022562"/>
    </source>
</evidence>
<dbReference type="PIRSF" id="PIRSF000788">
    <property type="entry name" value="DPol_ADV"/>
    <property type="match status" value="1"/>
</dbReference>
<keyword evidence="4 12" id="KW-0808">Transferase</keyword>
<evidence type="ECO:0000256" key="5">
    <source>
        <dbReference type="ARBA" id="ARBA00022695"/>
    </source>
</evidence>
<name>A0A7R7IXY1_ADEB7</name>
<dbReference type="InterPro" id="IPR006172">
    <property type="entry name" value="DNA-dir_DNA_pol_B"/>
</dbReference>
<gene>
    <name evidence="16" type="primary">pol</name>
</gene>
<keyword evidence="9 12" id="KW-0238">DNA-binding</keyword>
<comment type="similarity">
    <text evidence="2 12 13">Belongs to the DNA polymerase type-B family.</text>
</comment>
<dbReference type="InterPro" id="IPR004868">
    <property type="entry name" value="DNA-dir_DNA_pol_B_mt/vir"/>
</dbReference>
<dbReference type="EC" id="2.7.7.7" evidence="12 13"/>
<evidence type="ECO:0000256" key="2">
    <source>
        <dbReference type="ARBA" id="ARBA00005755"/>
    </source>
</evidence>
<dbReference type="GO" id="GO:0003887">
    <property type="term" value="F:DNA-directed DNA polymerase activity"/>
    <property type="evidence" value="ECO:0007669"/>
    <property type="project" value="UniProtKB-UniRule"/>
</dbReference>
<dbReference type="InterPro" id="IPR012337">
    <property type="entry name" value="RNaseH-like_sf"/>
</dbReference>
<evidence type="ECO:0000256" key="10">
    <source>
        <dbReference type="ARBA" id="ARBA00046822"/>
    </source>
</evidence>
<evidence type="ECO:0000256" key="4">
    <source>
        <dbReference type="ARBA" id="ARBA00022679"/>
    </source>
</evidence>
<comment type="catalytic activity">
    <reaction evidence="11 12 13">
        <text>DNA(n) + a 2'-deoxyribonucleoside 5'-triphosphate = DNA(n+1) + diphosphate</text>
        <dbReference type="Rhea" id="RHEA:22508"/>
        <dbReference type="Rhea" id="RHEA-COMP:17339"/>
        <dbReference type="Rhea" id="RHEA-COMP:17340"/>
        <dbReference type="ChEBI" id="CHEBI:33019"/>
        <dbReference type="ChEBI" id="CHEBI:61560"/>
        <dbReference type="ChEBI" id="CHEBI:173112"/>
        <dbReference type="EC" id="2.7.7.7"/>
    </reaction>
</comment>
<evidence type="ECO:0000256" key="9">
    <source>
        <dbReference type="ARBA" id="ARBA00023125"/>
    </source>
</evidence>
<dbReference type="GO" id="GO:0039693">
    <property type="term" value="P:viral DNA genome replication"/>
    <property type="evidence" value="ECO:0007669"/>
    <property type="project" value="UniProtKB-KW"/>
</dbReference>
<dbReference type="PRINTS" id="PR00106">
    <property type="entry name" value="DNAPOLB"/>
</dbReference>
<reference evidence="16" key="1">
    <citation type="submission" date="2020-12" db="EMBL/GenBank/DDBJ databases">
        <title>Complete genome sequence of bovine adenovirus type 7 strain Fukuroi.</title>
        <authorList>
            <person name="Kumagai A."/>
            <person name="Hatama S."/>
        </authorList>
    </citation>
    <scope>NUCLEOTIDE SEQUENCE [LARGE SCALE GENOMIC DNA]</scope>
    <source>
        <strain evidence="16">Fukuroi</strain>
    </source>
</reference>
<dbReference type="Gene3D" id="3.90.1600.10">
    <property type="entry name" value="Palm domain of DNA polymerase"/>
    <property type="match status" value="1"/>
</dbReference>
<keyword evidence="17" id="KW-1185">Reference proteome</keyword>
<evidence type="ECO:0000313" key="17">
    <source>
        <dbReference type="Proteomes" id="UP000595620"/>
    </source>
</evidence>
<dbReference type="Proteomes" id="UP000595620">
    <property type="component" value="Segment"/>
</dbReference>
<keyword evidence="7 12" id="KW-0239">DNA-directed DNA polymerase</keyword>
<sequence length="1078" mass="125744">MASKTISKKRTTHYVTGLFEDVAVKIIYYKNLLDSMENFLTLQGIQLKRVNIILKSLPEDLLEFYPTQDSHPVKITVWNYWKQHFTCKTYNLEGSSLPVDLLKFRDTWYLIKSINKQNKCDYCGTYFSNIHSCNANKRDFYHHYINNETKMWWEKIKFKPVGSIKARRLFIIYDIETYTYHSLYGKQLTPYLLVFEIFGSKKMVNIATKLAIECGYNLKNGCFFMVDVKEDKIGASFKCFRTELQMALAKMYWKDFCQKYNIETYFNIDEVKNLNKENKLAADIEPSYIEVYIIGHNICGFDEIVLASHVLEGIDSESLPMFQFSRNFMPRAGKLLFNDITLALPNPAFEKPCFETFERWKQGILSFKDLTWQGLRFMVRDTFLLTHCSLRDAASAYQLESKKGYCPYEAINEYLMLGRYEQENNGYPVEKYWNSKEEYETNKLSFSGNYNILEEAVKYCIEDVKVTSQLAKKLIEGYQQFCSESLKLECQFNIFERPTISSNTQALFKQMYYLKEKCNSEYLTNLEAPSEKMYDFIRMSLRGGRCYPNFLGIFDEPIYVYDICGMYASALTHPMPYGKTVNAFEATYYIDMFQKLLDNSEKIDYFDNRVKPMIVFADCDPPTLDKLDVLPPLCSKKSGKLCWTNESLKNEVVTSIDIITLHNRGWKCKINKSSEIYAVWKEAKSICKDYVKINIEAKEKADKDQNKVQRSISKLLSNALYGSFATKIDKKKVVFSKNMEEKDRKRLLEGTSEITSFTTLISKSLPKRSTEHWSKYFENLPEVLSKTPESINENLSFSPFIECPTNHVTFKPITYLAADCDDLVLTTIEDKKEWITNPRYPTQIASFVLAWTRAFMSEWADILYGDDRGKPYSQRVVKSIYGDTDSLFLTQLGHELMLTKGAHRLKKNNKNLIFDELNPCLTWLVECETVCFKCGKEGYSPESCFLAPKLYALKSVHCNSCDFIGSEKVRAKGHAKSNLSYDTLKNCFMNYYLLERPTTQFASQRKSLKRTLQTASKTTAPFTVTETQLIRILRPWKDQTLRKGIQWKNGYLLYPYDKKHPNPRPQEPLTENPFWESL</sequence>
<dbReference type="GO" id="GO:0006260">
    <property type="term" value="P:DNA replication"/>
    <property type="evidence" value="ECO:0007669"/>
    <property type="project" value="UniProtKB-KW"/>
</dbReference>
<dbReference type="InterPro" id="IPR014382">
    <property type="entry name" value="DNA-dir_DNA_pol_B_adenovir"/>
</dbReference>
<dbReference type="GO" id="GO:0000166">
    <property type="term" value="F:nucleotide binding"/>
    <property type="evidence" value="ECO:0007669"/>
    <property type="project" value="UniProtKB-UniRule"/>
</dbReference>
<dbReference type="PROSITE" id="PS00116">
    <property type="entry name" value="DNA_POLYMERASE_B"/>
    <property type="match status" value="1"/>
</dbReference>
<protein>
    <recommendedName>
        <fullName evidence="12 13">DNA polymerase</fullName>
        <ecNumber evidence="12 13">2.7.7.7</ecNumber>
    </recommendedName>
</protein>
<organism evidence="16">
    <name type="scientific">Bovine adenovirus 7</name>
    <name type="common">BAdV-7</name>
    <dbReference type="NCBI Taxonomy" id="10511"/>
    <lineage>
        <taxon>Viruses</taxon>
        <taxon>Varidnaviria</taxon>
        <taxon>Bamfordvirae</taxon>
        <taxon>Preplasmiviricota</taxon>
        <taxon>Polisuviricotina</taxon>
        <taxon>Pharingeaviricetes</taxon>
        <taxon>Rowavirales</taxon>
        <taxon>Adenoviridae</taxon>
        <taxon>Barthadenovirus</taxon>
        <taxon>Barthadenovirus bosseptimum</taxon>
        <taxon>Bovine adenovirus F</taxon>
    </lineage>
</organism>
<feature type="domain" description="DNA-directed DNA polymerase family B mitochondria/virus" evidence="15">
    <location>
        <begin position="326"/>
        <end position="781"/>
    </location>
</feature>
<keyword evidence="5 12" id="KW-0548">Nucleotidyltransferase</keyword>
<keyword evidence="6 12" id="KW-0235">DNA replication</keyword>
<evidence type="ECO:0000256" key="8">
    <source>
        <dbReference type="ARBA" id="ARBA00023109"/>
    </source>
</evidence>
<organismHost>
    <name type="scientific">Bos taurus</name>
    <name type="common">Bovine</name>
    <dbReference type="NCBI Taxonomy" id="9913"/>
</organismHost>
<feature type="region of interest" description="Disordered" evidence="14">
    <location>
        <begin position="1058"/>
        <end position="1078"/>
    </location>
</feature>
<evidence type="ECO:0000256" key="13">
    <source>
        <dbReference type="RuleBase" id="RU000442"/>
    </source>
</evidence>
<evidence type="ECO:0000256" key="7">
    <source>
        <dbReference type="ARBA" id="ARBA00022932"/>
    </source>
</evidence>
<evidence type="ECO:0000256" key="12">
    <source>
        <dbReference type="PIRNR" id="PIRNR000788"/>
    </source>
</evidence>
<keyword evidence="3" id="KW-1048">Host nucleus</keyword>
<dbReference type="Pfam" id="PF03175">
    <property type="entry name" value="DNA_pol_B_2"/>
    <property type="match status" value="1"/>
</dbReference>
<proteinExistence type="inferred from homology"/>
<evidence type="ECO:0000256" key="11">
    <source>
        <dbReference type="ARBA" id="ARBA00049244"/>
    </source>
</evidence>
<dbReference type="InterPro" id="IPR023211">
    <property type="entry name" value="DNA_pol_palm_dom_sf"/>
</dbReference>
<evidence type="ECO:0000259" key="15">
    <source>
        <dbReference type="Pfam" id="PF03175"/>
    </source>
</evidence>
<evidence type="ECO:0000256" key="6">
    <source>
        <dbReference type="ARBA" id="ARBA00022705"/>
    </source>
</evidence>
<dbReference type="SUPFAM" id="SSF53098">
    <property type="entry name" value="Ribonuclease H-like"/>
    <property type="match status" value="1"/>
</dbReference>
<comment type="subunit">
    <text evidence="10">Heterodimer with the terminal protein; this heterodimer binds to bp 9 to 18 of the genome. Forms a complex with viral pTP, DBP and hosts NFIA and POU2F1/OCT1 for initiation of replication.</text>
</comment>
<accession>A0A7R7IXY1</accession>
<comment type="subcellular location">
    <subcellularLocation>
        <location evidence="1">Host nucleus</location>
    </subcellularLocation>
</comment>
<dbReference type="SMART" id="SM00486">
    <property type="entry name" value="POLBc"/>
    <property type="match status" value="1"/>
</dbReference>
<dbReference type="GO" id="GO:0042025">
    <property type="term" value="C:host cell nucleus"/>
    <property type="evidence" value="ECO:0007669"/>
    <property type="project" value="UniProtKB-SubCell"/>
</dbReference>
<keyword evidence="8" id="KW-1194">Viral DNA replication</keyword>
<evidence type="ECO:0000256" key="14">
    <source>
        <dbReference type="SAM" id="MobiDB-lite"/>
    </source>
</evidence>
<dbReference type="GO" id="GO:0003677">
    <property type="term" value="F:DNA binding"/>
    <property type="evidence" value="ECO:0007669"/>
    <property type="project" value="UniProtKB-UniRule"/>
</dbReference>
<dbReference type="InterPro" id="IPR017964">
    <property type="entry name" value="DNA-dir_DNA_pol_B_CS"/>
</dbReference>
<dbReference type="SUPFAM" id="SSF56672">
    <property type="entry name" value="DNA/RNA polymerases"/>
    <property type="match status" value="1"/>
</dbReference>
<dbReference type="EMBL" id="LC597488">
    <property type="protein sequence ID" value="BCO10921.1"/>
    <property type="molecule type" value="Genomic_DNA"/>
</dbReference>
<evidence type="ECO:0000313" key="16">
    <source>
        <dbReference type="EMBL" id="BCO10921.1"/>
    </source>
</evidence>